<evidence type="ECO:0000259" key="2">
    <source>
        <dbReference type="Pfam" id="PF13476"/>
    </source>
</evidence>
<dbReference type="InterPro" id="IPR027417">
    <property type="entry name" value="P-loop_NTPase"/>
</dbReference>
<keyword evidence="1" id="KW-0175">Coiled coil</keyword>
<dbReference type="PANTHER" id="PTHR32114">
    <property type="entry name" value="ABC TRANSPORTER ABCH.3"/>
    <property type="match status" value="1"/>
</dbReference>
<name>A0A8S5RVG7_9CAUD</name>
<dbReference type="PANTHER" id="PTHR32114:SF2">
    <property type="entry name" value="ABC TRANSPORTER ABCH.3"/>
    <property type="match status" value="1"/>
</dbReference>
<dbReference type="GO" id="GO:0016887">
    <property type="term" value="F:ATP hydrolysis activity"/>
    <property type="evidence" value="ECO:0007669"/>
    <property type="project" value="InterPro"/>
</dbReference>
<accession>A0A8S5RVG7</accession>
<feature type="coiled-coil region" evidence="1">
    <location>
        <begin position="293"/>
        <end position="320"/>
    </location>
</feature>
<dbReference type="Gene3D" id="3.40.50.300">
    <property type="entry name" value="P-loop containing nucleotide triphosphate hydrolases"/>
    <property type="match status" value="2"/>
</dbReference>
<sequence length="737" mass="83765">MILKKVIIENIRSHKYLEFEPASIGVTAISGENGAGKSTIVDAFSWSLFGTRLHGLRNKNYIREGVDAKEETVQVTSYIRVGNTDFMIRRKITSNEGACECKVFSYNEELGDWEFESGPAVTHAESFIRSVLNIDEKGFLSSVFIQQKQVDQIVSASPTERGQVIEKLIGVSAITESTKLAREESRALQRAADIIQPGSLEDEKAKVEKFKVAVKDAKDKLEEVKAVSKTLEQELVVLRATEQAETELQNHLDSLNTSLENVKTDDNYLKDNLKNYTKILKDNSEISIDYKMKEIIEEELKESLEKEKSLQAELNNINIQIARFTELFEEALNYDEIYELHAEVSDYYNDMLSKKSDLDEALMSLKVKVKSVKKHLELLKSGAAECPVCGHPILNPEEEFKKHTEEQERNKEEFKNIKEELEDLEKSIAKMGQEKALYEAQLEKATEQTNSEKDFKKAKRDKKTKEAELKSIQLVIAKNREQLAEINASEKHKDLIETARQQVTLSEQRLKENKIEKARLEKEISALNVLPKSTYRVLLKNLKDKEELLVKTNIQKASLEGELKLIVEKARQAVSDYKRCKEASENYEKLHNQITIMNLTNQSLIKFKEQRIKNSIPELTDIASEILARFTDNKFTQLILTDKFETFVITENNVKRPVSQLSGGELSAAAIALRLAIALFLNNGQQHLLILDEVLTAMSSDRSQLILETITSLTNAQIILIAHNDGINSFADKVVHL</sequence>
<evidence type="ECO:0000313" key="3">
    <source>
        <dbReference type="EMBL" id="DAF42617.1"/>
    </source>
</evidence>
<dbReference type="GO" id="GO:0006302">
    <property type="term" value="P:double-strand break repair"/>
    <property type="evidence" value="ECO:0007669"/>
    <property type="project" value="InterPro"/>
</dbReference>
<proteinExistence type="predicted"/>
<protein>
    <submittedName>
        <fullName evidence="3">STRUCTURAL MAINTENANCE OF CHROMOSOMES PROTEIN</fullName>
    </submittedName>
</protein>
<reference evidence="3" key="1">
    <citation type="journal article" date="2021" name="Proc. Natl. Acad. Sci. U.S.A.">
        <title>A Catalog of Tens of Thousands of Viruses from Human Metagenomes Reveals Hidden Associations with Chronic Diseases.</title>
        <authorList>
            <person name="Tisza M.J."/>
            <person name="Buck C.B."/>
        </authorList>
    </citation>
    <scope>NUCLEOTIDE SEQUENCE</scope>
    <source>
        <strain evidence="3">CtHip2</strain>
    </source>
</reference>
<dbReference type="SUPFAM" id="SSF52540">
    <property type="entry name" value="P-loop containing nucleoside triphosphate hydrolases"/>
    <property type="match status" value="2"/>
</dbReference>
<feature type="coiled-coil region" evidence="1">
    <location>
        <begin position="400"/>
        <end position="448"/>
    </location>
</feature>
<dbReference type="SUPFAM" id="SSF75712">
    <property type="entry name" value="Rad50 coiled-coil Zn hook"/>
    <property type="match status" value="1"/>
</dbReference>
<dbReference type="EMBL" id="BK032497">
    <property type="protein sequence ID" value="DAF42617.1"/>
    <property type="molecule type" value="Genomic_DNA"/>
</dbReference>
<feature type="coiled-coil region" evidence="1">
    <location>
        <begin position="496"/>
        <end position="562"/>
    </location>
</feature>
<dbReference type="InterPro" id="IPR038729">
    <property type="entry name" value="Rad50/SbcC_AAA"/>
</dbReference>
<feature type="coiled-coil region" evidence="1">
    <location>
        <begin position="200"/>
        <end position="241"/>
    </location>
</feature>
<dbReference type="Gene3D" id="1.10.287.510">
    <property type="entry name" value="Helix hairpin bin"/>
    <property type="match status" value="1"/>
</dbReference>
<feature type="domain" description="Rad50/SbcC-type AAA" evidence="2">
    <location>
        <begin position="5"/>
        <end position="259"/>
    </location>
</feature>
<dbReference type="Pfam" id="PF13476">
    <property type="entry name" value="AAA_23"/>
    <property type="match status" value="1"/>
</dbReference>
<evidence type="ECO:0000256" key="1">
    <source>
        <dbReference type="SAM" id="Coils"/>
    </source>
</evidence>
<organism evidence="3">
    <name type="scientific">Siphoviridae sp. ctHip2</name>
    <dbReference type="NCBI Taxonomy" id="2827830"/>
    <lineage>
        <taxon>Viruses</taxon>
        <taxon>Duplodnaviria</taxon>
        <taxon>Heunggongvirae</taxon>
        <taxon>Uroviricota</taxon>
        <taxon>Caudoviricetes</taxon>
    </lineage>
</organism>